<dbReference type="RefSeq" id="WP_208076883.1">
    <property type="nucleotide sequence ID" value="NZ_CP071869.1"/>
</dbReference>
<dbReference type="SUPFAM" id="SSF103473">
    <property type="entry name" value="MFS general substrate transporter"/>
    <property type="match status" value="1"/>
</dbReference>
<feature type="transmembrane region" description="Helical" evidence="1">
    <location>
        <begin position="5"/>
        <end position="24"/>
    </location>
</feature>
<feature type="transmembrane region" description="Helical" evidence="1">
    <location>
        <begin position="100"/>
        <end position="121"/>
    </location>
</feature>
<dbReference type="InterPro" id="IPR043745">
    <property type="entry name" value="DUF5690"/>
</dbReference>
<keyword evidence="1" id="KW-0472">Membrane</keyword>
<evidence type="ECO:0000313" key="2">
    <source>
        <dbReference type="EMBL" id="QTE21324.1"/>
    </source>
</evidence>
<feature type="transmembrane region" description="Helical" evidence="1">
    <location>
        <begin position="345"/>
        <end position="367"/>
    </location>
</feature>
<feature type="transmembrane region" description="Helical" evidence="1">
    <location>
        <begin position="74"/>
        <end position="94"/>
    </location>
</feature>
<dbReference type="Proteomes" id="UP000663920">
    <property type="component" value="Chromosome"/>
</dbReference>
<gene>
    <name evidence="2" type="ORF">J3359_10835</name>
</gene>
<keyword evidence="3" id="KW-1185">Reference proteome</keyword>
<feature type="transmembrane region" description="Helical" evidence="1">
    <location>
        <begin position="251"/>
        <end position="272"/>
    </location>
</feature>
<feature type="transmembrane region" description="Helical" evidence="1">
    <location>
        <begin position="44"/>
        <end position="62"/>
    </location>
</feature>
<keyword evidence="1" id="KW-0812">Transmembrane</keyword>
<feature type="transmembrane region" description="Helical" evidence="1">
    <location>
        <begin position="161"/>
        <end position="182"/>
    </location>
</feature>
<dbReference type="KEGG" id="pcea:J3359_10835"/>
<dbReference type="AlphaFoldDB" id="A0A975CMF8"/>
<dbReference type="Pfam" id="PF18943">
    <property type="entry name" value="DUF5690"/>
    <property type="match status" value="1"/>
</dbReference>
<organism evidence="2 3">
    <name type="scientific">Polaribacter cellanae</name>
    <dbReference type="NCBI Taxonomy" id="2818493"/>
    <lineage>
        <taxon>Bacteria</taxon>
        <taxon>Pseudomonadati</taxon>
        <taxon>Bacteroidota</taxon>
        <taxon>Flavobacteriia</taxon>
        <taxon>Flavobacteriales</taxon>
        <taxon>Flavobacteriaceae</taxon>
    </lineage>
</organism>
<feature type="transmembrane region" description="Helical" evidence="1">
    <location>
        <begin position="379"/>
        <end position="403"/>
    </location>
</feature>
<proteinExistence type="predicted"/>
<evidence type="ECO:0000256" key="1">
    <source>
        <dbReference type="SAM" id="Phobius"/>
    </source>
</evidence>
<dbReference type="InterPro" id="IPR036259">
    <property type="entry name" value="MFS_trans_sf"/>
</dbReference>
<dbReference type="EMBL" id="CP071869">
    <property type="protein sequence ID" value="QTE21324.1"/>
    <property type="molecule type" value="Genomic_DNA"/>
</dbReference>
<evidence type="ECO:0000313" key="3">
    <source>
        <dbReference type="Proteomes" id="UP000663920"/>
    </source>
</evidence>
<reference evidence="2 3" key="1">
    <citation type="submission" date="2021-03" db="EMBL/GenBank/DDBJ databases">
        <title>Complete genome of Polaribacter_sp.SM13.</title>
        <authorList>
            <person name="Jeong S.W."/>
            <person name="Bae J.W."/>
        </authorList>
    </citation>
    <scope>NUCLEOTIDE SEQUENCE [LARGE SCALE GENOMIC DNA]</scope>
    <source>
        <strain evidence="2 3">SM13</strain>
    </source>
</reference>
<name>A0A975CMF8_9FLAO</name>
<sequence length="420" mass="47961">MNLRFIIQASLAAFGTYFCMYAFRKPFTVATFQDLAFWGVDYKILLIIAQVVGYTLSKFIGIKVIAEMKSNKRIFFLVGFILFAELALLGFAVVPAPYNIVFLFLNGLPLGMIWGIVFSYLEGRKTSELLGVILSSSFIVSSGAVKSIGKIVLDDFNISQFWMPFATGAIFVLPLVFFAWLLEKIPAPSAEDKLLKNERNTLNSKERKALFKKFAIPLICIIVFYMILTSVRDFRDNFAREIWDALGYRDASIYSISEIPIAILVLVVLGIIGSITKNYKAFLYYHYVLLTGCLSILISTYFYKIEVISPLTWMIISGLGLYSCYVPFNGIFFDRMIATYKINGNVGFLIYIADAFGYLGSILILLYKNFGQKDISWLTFFTNILYFLGFIGLLITIYCYSFFRKKYHKKVQTNFSIYEQ</sequence>
<accession>A0A975CMF8</accession>
<keyword evidence="1" id="KW-1133">Transmembrane helix</keyword>
<feature type="transmembrane region" description="Helical" evidence="1">
    <location>
        <begin position="214"/>
        <end position="231"/>
    </location>
</feature>
<protein>
    <recommendedName>
        <fullName evidence="4">MFS transporter</fullName>
    </recommendedName>
</protein>
<feature type="transmembrane region" description="Helical" evidence="1">
    <location>
        <begin position="284"/>
        <end position="305"/>
    </location>
</feature>
<feature type="transmembrane region" description="Helical" evidence="1">
    <location>
        <begin position="128"/>
        <end position="149"/>
    </location>
</feature>
<feature type="transmembrane region" description="Helical" evidence="1">
    <location>
        <begin position="311"/>
        <end position="333"/>
    </location>
</feature>
<evidence type="ECO:0008006" key="4">
    <source>
        <dbReference type="Google" id="ProtNLM"/>
    </source>
</evidence>